<dbReference type="Gene3D" id="3.30.530.20">
    <property type="match status" value="1"/>
</dbReference>
<dbReference type="CDD" id="cd08899">
    <property type="entry name" value="SRPBCC_CalC_Aha1-like_6"/>
    <property type="match status" value="1"/>
</dbReference>
<dbReference type="Proteomes" id="UP001596058">
    <property type="component" value="Unassembled WGS sequence"/>
</dbReference>
<evidence type="ECO:0000313" key="4">
    <source>
        <dbReference type="Proteomes" id="UP001596058"/>
    </source>
</evidence>
<accession>A0ABW1D4Y5</accession>
<name>A0ABW1D4Y5_9ACTN</name>
<dbReference type="EMBL" id="JBHSPA010000073">
    <property type="protein sequence ID" value="MFC5832268.1"/>
    <property type="molecule type" value="Genomic_DNA"/>
</dbReference>
<keyword evidence="4" id="KW-1185">Reference proteome</keyword>
<dbReference type="InterPro" id="IPR023393">
    <property type="entry name" value="START-like_dom_sf"/>
</dbReference>
<sequence>MTDDAYRPSPLGQVGCEATEDRWTLVFTRDLRHPPEKVWAALTEPEQLAAWAPYTADRDLSKAGGVTITMIDDDKPVDMEAEVVRAEPPTLLEYTLGTDLLRWELAATDAGARLTLRHTVNDREWIPKVAAGWHLCLDVAEKLLEGHPIPPIRGAAATAFGWAELNDQYARRFGIPNTGLPEQVKGQSEGS</sequence>
<protein>
    <submittedName>
        <fullName evidence="3">SRPBCC family protein</fullName>
    </submittedName>
</protein>
<evidence type="ECO:0000256" key="1">
    <source>
        <dbReference type="ARBA" id="ARBA00006817"/>
    </source>
</evidence>
<proteinExistence type="inferred from homology"/>
<gene>
    <name evidence="3" type="ORF">ACFPZ3_51180</name>
</gene>
<reference evidence="4" key="1">
    <citation type="journal article" date="2019" name="Int. J. Syst. Evol. Microbiol.">
        <title>The Global Catalogue of Microorganisms (GCM) 10K type strain sequencing project: providing services to taxonomists for standard genome sequencing and annotation.</title>
        <authorList>
            <consortium name="The Broad Institute Genomics Platform"/>
            <consortium name="The Broad Institute Genome Sequencing Center for Infectious Disease"/>
            <person name="Wu L."/>
            <person name="Ma J."/>
        </authorList>
    </citation>
    <scope>NUCLEOTIDE SEQUENCE [LARGE SCALE GENOMIC DNA]</scope>
    <source>
        <strain evidence="4">CCUG 53903</strain>
    </source>
</reference>
<evidence type="ECO:0000259" key="2">
    <source>
        <dbReference type="Pfam" id="PF08327"/>
    </source>
</evidence>
<comment type="caution">
    <text evidence="3">The sequence shown here is derived from an EMBL/GenBank/DDBJ whole genome shotgun (WGS) entry which is preliminary data.</text>
</comment>
<comment type="similarity">
    <text evidence="1">Belongs to the AHA1 family.</text>
</comment>
<evidence type="ECO:0000313" key="3">
    <source>
        <dbReference type="EMBL" id="MFC5832268.1"/>
    </source>
</evidence>
<feature type="domain" description="Activator of Hsp90 ATPase homologue 1/2-like C-terminal" evidence="2">
    <location>
        <begin position="33"/>
        <end position="144"/>
    </location>
</feature>
<dbReference type="Pfam" id="PF08327">
    <property type="entry name" value="AHSA1"/>
    <property type="match status" value="1"/>
</dbReference>
<dbReference type="InterPro" id="IPR013538">
    <property type="entry name" value="ASHA1/2-like_C"/>
</dbReference>
<dbReference type="RefSeq" id="WP_379521719.1">
    <property type="nucleotide sequence ID" value="NZ_JBHSPA010000073.1"/>
</dbReference>
<organism evidence="3 4">
    <name type="scientific">Nonomuraea insulae</name>
    <dbReference type="NCBI Taxonomy" id="1616787"/>
    <lineage>
        <taxon>Bacteria</taxon>
        <taxon>Bacillati</taxon>
        <taxon>Actinomycetota</taxon>
        <taxon>Actinomycetes</taxon>
        <taxon>Streptosporangiales</taxon>
        <taxon>Streptosporangiaceae</taxon>
        <taxon>Nonomuraea</taxon>
    </lineage>
</organism>
<dbReference type="SUPFAM" id="SSF55961">
    <property type="entry name" value="Bet v1-like"/>
    <property type="match status" value="1"/>
</dbReference>